<evidence type="ECO:0000259" key="2">
    <source>
        <dbReference type="PROSITE" id="PS50858"/>
    </source>
</evidence>
<evidence type="ECO:0000313" key="3">
    <source>
        <dbReference type="EMBL" id="CAJ1973485.1"/>
    </source>
</evidence>
<dbReference type="Proteomes" id="UP001189624">
    <property type="component" value="Chromosome 9"/>
</dbReference>
<dbReference type="PANTHER" id="PTHR31923">
    <property type="entry name" value="BSD DOMAIN-CONTAINING PROTEIN"/>
    <property type="match status" value="1"/>
</dbReference>
<dbReference type="InterPro" id="IPR035925">
    <property type="entry name" value="BSD_dom_sf"/>
</dbReference>
<organism evidence="3 4">
    <name type="scientific">Sphenostylis stenocarpa</name>
    <dbReference type="NCBI Taxonomy" id="92480"/>
    <lineage>
        <taxon>Eukaryota</taxon>
        <taxon>Viridiplantae</taxon>
        <taxon>Streptophyta</taxon>
        <taxon>Embryophyta</taxon>
        <taxon>Tracheophyta</taxon>
        <taxon>Spermatophyta</taxon>
        <taxon>Magnoliopsida</taxon>
        <taxon>eudicotyledons</taxon>
        <taxon>Gunneridae</taxon>
        <taxon>Pentapetalae</taxon>
        <taxon>rosids</taxon>
        <taxon>fabids</taxon>
        <taxon>Fabales</taxon>
        <taxon>Fabaceae</taxon>
        <taxon>Papilionoideae</taxon>
        <taxon>50 kb inversion clade</taxon>
        <taxon>NPAAA clade</taxon>
        <taxon>indigoferoid/millettioid clade</taxon>
        <taxon>Phaseoleae</taxon>
        <taxon>Sphenostylis</taxon>
    </lineage>
</organism>
<keyword evidence="4" id="KW-1185">Reference proteome</keyword>
<evidence type="ECO:0000256" key="1">
    <source>
        <dbReference type="SAM" id="MobiDB-lite"/>
    </source>
</evidence>
<feature type="compositionally biased region" description="Acidic residues" evidence="1">
    <location>
        <begin position="50"/>
        <end position="59"/>
    </location>
</feature>
<dbReference type="InterPro" id="IPR005607">
    <property type="entry name" value="BSD_dom"/>
</dbReference>
<dbReference type="PROSITE" id="PS50858">
    <property type="entry name" value="BSD"/>
    <property type="match status" value="1"/>
</dbReference>
<dbReference type="Gene3D" id="1.10.3970.10">
    <property type="entry name" value="BSD domain"/>
    <property type="match status" value="1"/>
</dbReference>
<dbReference type="PANTHER" id="PTHR31923:SF27">
    <property type="entry name" value="BSD DOMAIN-CONTAINING PROTEIN"/>
    <property type="match status" value="1"/>
</dbReference>
<dbReference type="SMART" id="SM00751">
    <property type="entry name" value="BSD"/>
    <property type="match status" value="1"/>
</dbReference>
<protein>
    <recommendedName>
        <fullName evidence="2">BSD domain-containing protein</fullName>
    </recommendedName>
</protein>
<dbReference type="SUPFAM" id="SSF140383">
    <property type="entry name" value="BSD domain-like"/>
    <property type="match status" value="1"/>
</dbReference>
<feature type="region of interest" description="Disordered" evidence="1">
    <location>
        <begin position="359"/>
        <end position="385"/>
    </location>
</feature>
<feature type="region of interest" description="Disordered" evidence="1">
    <location>
        <begin position="109"/>
        <end position="134"/>
    </location>
</feature>
<evidence type="ECO:0000313" key="4">
    <source>
        <dbReference type="Proteomes" id="UP001189624"/>
    </source>
</evidence>
<sequence>MSWLARSFANSLRLDGDGDDENVIVLDPPTTSSSDLPQPQELENAFRSEGEEDEEDEDTEGRGVKEDLDEIKQTLTRQFWGMASFLAPPSTDSLSHAQSDPSSFISDQFKHRSLSQNEEPQLDEVSHRSNSVSLGSDSEGDCRLECCAVGITEEVLAFAMNIAMHPETWLDFPIDEEDDTDDFDMSDAQREHAAVVERLTPRLAALRIELCPCHMSESYFWKVYFVLLHSRLNKEDAGVLSTPQITAARAMWMQELHKQTKPDFKNFGRSVSYSIDRHNEFTPSLLDDAYSDDRPSQTYGYRTTSFSMRSDYETEKYMVETSGTHFTDKSVIEENSIIKTENTDLKCGRPSQIIIEDYDDEDDDEWPEEDSDLEGYGGTTHPIFNANEEDISFSDLEDDDYGIKHVSSCTEGSKLV</sequence>
<dbReference type="Pfam" id="PF03909">
    <property type="entry name" value="BSD"/>
    <property type="match status" value="1"/>
</dbReference>
<feature type="domain" description="BSD" evidence="2">
    <location>
        <begin position="180"/>
        <end position="232"/>
    </location>
</feature>
<accession>A0AA86T3S6</accession>
<feature type="compositionally biased region" description="Acidic residues" evidence="1">
    <location>
        <begin position="359"/>
        <end position="373"/>
    </location>
</feature>
<reference evidence="3" key="1">
    <citation type="submission" date="2023-10" db="EMBL/GenBank/DDBJ databases">
        <authorList>
            <person name="Domelevo Entfellner J.-B."/>
        </authorList>
    </citation>
    <scope>NUCLEOTIDE SEQUENCE</scope>
</reference>
<name>A0AA86T3S6_9FABA</name>
<feature type="region of interest" description="Disordered" evidence="1">
    <location>
        <begin position="10"/>
        <end position="68"/>
    </location>
</feature>
<dbReference type="EMBL" id="OY731406">
    <property type="protein sequence ID" value="CAJ1973485.1"/>
    <property type="molecule type" value="Genomic_DNA"/>
</dbReference>
<dbReference type="Gramene" id="rna-AYBTSS11_LOCUS25546">
    <property type="protein sequence ID" value="CAJ1973485.1"/>
    <property type="gene ID" value="gene-AYBTSS11_LOCUS25546"/>
</dbReference>
<dbReference type="AlphaFoldDB" id="A0AA86T3S6"/>
<gene>
    <name evidence="3" type="ORF">AYBTSS11_LOCUS25546</name>
</gene>
<proteinExistence type="predicted"/>